<evidence type="ECO:0000256" key="3">
    <source>
        <dbReference type="ARBA" id="ARBA00023002"/>
    </source>
</evidence>
<dbReference type="GO" id="GO:0005506">
    <property type="term" value="F:iron ion binding"/>
    <property type="evidence" value="ECO:0007669"/>
    <property type="project" value="InterPro"/>
</dbReference>
<feature type="binding site" description="axial binding residue" evidence="5">
    <location>
        <position position="456"/>
    </location>
    <ligand>
        <name>heme</name>
        <dbReference type="ChEBI" id="CHEBI:30413"/>
    </ligand>
    <ligandPart>
        <name>Fe</name>
        <dbReference type="ChEBI" id="CHEBI:18248"/>
    </ligandPart>
</feature>
<proteinExistence type="inferred from homology"/>
<dbReference type="Proteomes" id="UP001146120">
    <property type="component" value="Unassembled WGS sequence"/>
</dbReference>
<dbReference type="InterPro" id="IPR001128">
    <property type="entry name" value="Cyt_P450"/>
</dbReference>
<comment type="caution">
    <text evidence="7">The sequence shown here is derived from an EMBL/GenBank/DDBJ whole genome shotgun (WGS) entry which is preliminary data.</text>
</comment>
<feature type="transmembrane region" description="Helical" evidence="6">
    <location>
        <begin position="6"/>
        <end position="27"/>
    </location>
</feature>
<dbReference type="AlphaFoldDB" id="A0AAV2YUF0"/>
<evidence type="ECO:0000313" key="7">
    <source>
        <dbReference type="EMBL" id="DAZ97645.1"/>
    </source>
</evidence>
<evidence type="ECO:0000256" key="1">
    <source>
        <dbReference type="ARBA" id="ARBA00010617"/>
    </source>
</evidence>
<dbReference type="InterPro" id="IPR002403">
    <property type="entry name" value="Cyt_P450_E_grp-IV"/>
</dbReference>
<keyword evidence="8" id="KW-1185">Reference proteome</keyword>
<dbReference type="GO" id="GO:0020037">
    <property type="term" value="F:heme binding"/>
    <property type="evidence" value="ECO:0007669"/>
    <property type="project" value="InterPro"/>
</dbReference>
<dbReference type="PANTHER" id="PTHR24296">
    <property type="entry name" value="CYTOCHROME P450"/>
    <property type="match status" value="1"/>
</dbReference>
<accession>A0AAV2YUF0</accession>
<dbReference type="PRINTS" id="PR00385">
    <property type="entry name" value="P450"/>
</dbReference>
<evidence type="ECO:0000256" key="5">
    <source>
        <dbReference type="PIRSR" id="PIRSR602403-1"/>
    </source>
</evidence>
<organism evidence="7 8">
    <name type="scientific">Lagenidium giganteum</name>
    <dbReference type="NCBI Taxonomy" id="4803"/>
    <lineage>
        <taxon>Eukaryota</taxon>
        <taxon>Sar</taxon>
        <taxon>Stramenopiles</taxon>
        <taxon>Oomycota</taxon>
        <taxon>Peronosporomycetes</taxon>
        <taxon>Pythiales</taxon>
        <taxon>Pythiaceae</taxon>
    </lineage>
</organism>
<evidence type="ECO:0000256" key="6">
    <source>
        <dbReference type="SAM" id="Phobius"/>
    </source>
</evidence>
<evidence type="ECO:0000313" key="8">
    <source>
        <dbReference type="Proteomes" id="UP001146120"/>
    </source>
</evidence>
<dbReference type="InterPro" id="IPR036396">
    <property type="entry name" value="Cyt_P450_sf"/>
</dbReference>
<evidence type="ECO:0000256" key="4">
    <source>
        <dbReference type="ARBA" id="ARBA00023004"/>
    </source>
</evidence>
<dbReference type="Gene3D" id="1.10.630.10">
    <property type="entry name" value="Cytochrome P450"/>
    <property type="match status" value="1"/>
</dbReference>
<gene>
    <name evidence="7" type="ORF">N0F65_003963</name>
</gene>
<keyword evidence="6" id="KW-0472">Membrane</keyword>
<keyword evidence="4 5" id="KW-0408">Iron</keyword>
<comment type="similarity">
    <text evidence="1">Belongs to the cytochrome P450 family.</text>
</comment>
<comment type="cofactor">
    <cofactor evidence="5">
        <name>heme</name>
        <dbReference type="ChEBI" id="CHEBI:30413"/>
    </cofactor>
</comment>
<evidence type="ECO:0000256" key="2">
    <source>
        <dbReference type="ARBA" id="ARBA00022723"/>
    </source>
</evidence>
<evidence type="ECO:0008006" key="9">
    <source>
        <dbReference type="Google" id="ProtNLM"/>
    </source>
</evidence>
<dbReference type="Pfam" id="PF00067">
    <property type="entry name" value="p450"/>
    <property type="match status" value="1"/>
</dbReference>
<reference evidence="7" key="2">
    <citation type="journal article" date="2023" name="Microbiol Resour">
        <title>Decontamination and Annotation of the Draft Genome Sequence of the Oomycete Lagenidium giganteum ARSEF 373.</title>
        <authorList>
            <person name="Morgan W.R."/>
            <person name="Tartar A."/>
        </authorList>
    </citation>
    <scope>NUCLEOTIDE SEQUENCE</scope>
    <source>
        <strain evidence="7">ARSEF 373</strain>
    </source>
</reference>
<dbReference type="GO" id="GO:0004497">
    <property type="term" value="F:monooxygenase activity"/>
    <property type="evidence" value="ECO:0007669"/>
    <property type="project" value="InterPro"/>
</dbReference>
<dbReference type="EMBL" id="DAKRPA010000129">
    <property type="protein sequence ID" value="DAZ97645.1"/>
    <property type="molecule type" value="Genomic_DNA"/>
</dbReference>
<keyword evidence="2 5" id="KW-0479">Metal-binding</keyword>
<protein>
    <recommendedName>
        <fullName evidence="9">Cytochrome P450</fullName>
    </recommendedName>
</protein>
<keyword evidence="6" id="KW-0812">Transmembrane</keyword>
<reference evidence="7" key="1">
    <citation type="submission" date="2022-11" db="EMBL/GenBank/DDBJ databases">
        <authorList>
            <person name="Morgan W.R."/>
            <person name="Tartar A."/>
        </authorList>
    </citation>
    <scope>NUCLEOTIDE SEQUENCE</scope>
    <source>
        <strain evidence="7">ARSEF 373</strain>
    </source>
</reference>
<name>A0AAV2YUF0_9STRA</name>
<sequence>MLDVTSLSVAHVITACACVLASLVLVVPLRSLQRKLRIARGLAPLSGPKGVFLLGNIPLFIKNKTRIYDLLAELMEQYGGRMKMPWHLFFDGGIYISDPADVEHILATNVNNYIKPNGLLDAYREIFEHSFFAMNHAHTPDNGASWKLQRKVAAKVFTTRNFKVYAEQLFHKVALTMVDDLEKQGNQCDMQELSAMYALESVFVIAFGIDMRTVVDPKVFGDKMDEVSAHCASRLLVRQYYKVLGWAMPSEYKLKRNTAEIRAIADKILQDRLAESEEQLADRYDILSLFIKKARELDEDHASLLTPEALRSIILTFIFAGRDTTAATITHTFYMLARHPEIQERIASELDELDTTAFSYDDMKNLRYLDAVVQESIRLYPALPYNVKHAVEDDHLPDGTFIPAGADIVYSPWYMGRHGALWGKDPLVFRPERWLEMTTRPTAFQLPAFQAGPRICIGMNMAILETKMFTAVMIKHFRVRIQDGDDVERKHLLKSNLYMKGGLPLTMTPVAKRA</sequence>
<dbReference type="PRINTS" id="PR00465">
    <property type="entry name" value="EP450IV"/>
</dbReference>
<dbReference type="GO" id="GO:0016705">
    <property type="term" value="F:oxidoreductase activity, acting on paired donors, with incorporation or reduction of molecular oxygen"/>
    <property type="evidence" value="ECO:0007669"/>
    <property type="project" value="InterPro"/>
</dbReference>
<dbReference type="SUPFAM" id="SSF48264">
    <property type="entry name" value="Cytochrome P450"/>
    <property type="match status" value="1"/>
</dbReference>
<keyword evidence="3" id="KW-0560">Oxidoreductase</keyword>
<keyword evidence="5" id="KW-0349">Heme</keyword>
<keyword evidence="6" id="KW-1133">Transmembrane helix</keyword>